<proteinExistence type="predicted"/>
<dbReference type="PANTHER" id="PTHR32385:SF15">
    <property type="entry name" value="INOSITOL PHOSPHOCERAMIDE MANNOSYLTRANSFERASE 1"/>
    <property type="match status" value="1"/>
</dbReference>
<dbReference type="InterPro" id="IPR029044">
    <property type="entry name" value="Nucleotide-diphossugar_trans"/>
</dbReference>
<protein>
    <recommendedName>
        <fullName evidence="3">Alpha 1,4-glycosyltransferase domain-containing protein</fullName>
    </recommendedName>
</protein>
<name>A0A6C0E0L1_9ZZZZ</name>
<organism evidence="2">
    <name type="scientific">viral metagenome</name>
    <dbReference type="NCBI Taxonomy" id="1070528"/>
    <lineage>
        <taxon>unclassified sequences</taxon>
        <taxon>metagenomes</taxon>
        <taxon>organismal metagenomes</taxon>
    </lineage>
</organism>
<keyword evidence="1" id="KW-0808">Transferase</keyword>
<evidence type="ECO:0000313" key="2">
    <source>
        <dbReference type="EMBL" id="QHT22687.1"/>
    </source>
</evidence>
<dbReference type="PANTHER" id="PTHR32385">
    <property type="entry name" value="MANNOSYL PHOSPHORYLINOSITOL CERAMIDE SYNTHASE"/>
    <property type="match status" value="1"/>
</dbReference>
<dbReference type="InterPro" id="IPR007577">
    <property type="entry name" value="GlycoTrfase_DXD_sugar-bd_CS"/>
</dbReference>
<dbReference type="Pfam" id="PF04488">
    <property type="entry name" value="Gly_transf_sug"/>
    <property type="match status" value="1"/>
</dbReference>
<dbReference type="InterPro" id="IPR051706">
    <property type="entry name" value="Glycosyltransferase_domain"/>
</dbReference>
<evidence type="ECO:0000256" key="1">
    <source>
        <dbReference type="ARBA" id="ARBA00022679"/>
    </source>
</evidence>
<dbReference type="GO" id="GO:0016020">
    <property type="term" value="C:membrane"/>
    <property type="evidence" value="ECO:0007669"/>
    <property type="project" value="GOC"/>
</dbReference>
<reference evidence="2" key="1">
    <citation type="journal article" date="2020" name="Nature">
        <title>Giant virus diversity and host interactions through global metagenomics.</title>
        <authorList>
            <person name="Schulz F."/>
            <person name="Roux S."/>
            <person name="Paez-Espino D."/>
            <person name="Jungbluth S."/>
            <person name="Walsh D.A."/>
            <person name="Denef V.J."/>
            <person name="McMahon K.D."/>
            <person name="Konstantinidis K.T."/>
            <person name="Eloe-Fadrosh E.A."/>
            <person name="Kyrpides N.C."/>
            <person name="Woyke T."/>
        </authorList>
    </citation>
    <scope>NUCLEOTIDE SEQUENCE</scope>
    <source>
        <strain evidence="2">GVMAG-M-3300023179-114</strain>
    </source>
</reference>
<dbReference type="GO" id="GO:0051999">
    <property type="term" value="P:mannosyl-inositol phosphorylceramide biosynthetic process"/>
    <property type="evidence" value="ECO:0007669"/>
    <property type="project" value="TreeGrafter"/>
</dbReference>
<dbReference type="EMBL" id="MN739720">
    <property type="protein sequence ID" value="QHT22687.1"/>
    <property type="molecule type" value="Genomic_DNA"/>
</dbReference>
<sequence length="270" mass="32179">MIPKIVFTYWEGDQLSWLHYYTIYSLIKLNPDVSVIIYTSTVASDNFVKWNSSEHSIKFRNTITLDKIRNISVNIQEKRIDFEKEYNVDNNLSCIYKADFIRIAKLYEHGGMWFDFDILFIKKIPNYLFETSFDLLYFKYHGTIPTGLLLSTPKNITITKIYVDVVSIITQMKCDTIKGYQYIGPHLWTNYMHSLENAHCLQNDLVYPYLWNKIHLFFESNHDWIKNETFGIHWYNGGQDAKNYINQLSNDHIEPIKRVIDKYLCYIKNL</sequence>
<dbReference type="SUPFAM" id="SSF53448">
    <property type="entry name" value="Nucleotide-diphospho-sugar transferases"/>
    <property type="match status" value="1"/>
</dbReference>
<dbReference type="Gene3D" id="3.90.550.20">
    <property type="match status" value="1"/>
</dbReference>
<dbReference type="GO" id="GO:0000030">
    <property type="term" value="F:mannosyltransferase activity"/>
    <property type="evidence" value="ECO:0007669"/>
    <property type="project" value="TreeGrafter"/>
</dbReference>
<dbReference type="AlphaFoldDB" id="A0A6C0E0L1"/>
<accession>A0A6C0E0L1</accession>
<evidence type="ECO:0008006" key="3">
    <source>
        <dbReference type="Google" id="ProtNLM"/>
    </source>
</evidence>